<evidence type="ECO:0000256" key="12">
    <source>
        <dbReference type="ARBA" id="ARBA00037975"/>
    </source>
</evidence>
<evidence type="ECO:0000256" key="8">
    <source>
        <dbReference type="ARBA" id="ARBA00022982"/>
    </source>
</evidence>
<evidence type="ECO:0000256" key="2">
    <source>
        <dbReference type="ARBA" id="ARBA00004651"/>
    </source>
</evidence>
<dbReference type="SUPFAM" id="SSF81342">
    <property type="entry name" value="Transmembrane di-heme cytochromes"/>
    <property type="match status" value="1"/>
</dbReference>
<dbReference type="Pfam" id="PF04264">
    <property type="entry name" value="YceI"/>
    <property type="match status" value="1"/>
</dbReference>
<keyword evidence="6 13" id="KW-0812">Transmembrane</keyword>
<keyword evidence="7" id="KW-0479">Metal-binding</keyword>
<dbReference type="GO" id="GO:0022904">
    <property type="term" value="P:respiratory electron transport chain"/>
    <property type="evidence" value="ECO:0007669"/>
    <property type="project" value="InterPro"/>
</dbReference>
<comment type="subcellular location">
    <subcellularLocation>
        <location evidence="2">Cell membrane</location>
        <topology evidence="2">Multi-pass membrane protein</topology>
    </subcellularLocation>
</comment>
<keyword evidence="5" id="KW-0349">Heme</keyword>
<evidence type="ECO:0000256" key="1">
    <source>
        <dbReference type="ARBA" id="ARBA00001970"/>
    </source>
</evidence>
<keyword evidence="8" id="KW-0249">Electron transport</keyword>
<comment type="caution">
    <text evidence="15">The sequence shown here is derived from an EMBL/GenBank/DDBJ whole genome shotgun (WGS) entry which is preliminary data.</text>
</comment>
<reference evidence="15" key="1">
    <citation type="journal article" date="2014" name="Int. J. Syst. Evol. Microbiol.">
        <title>Complete genome sequence of Corynebacterium casei LMG S-19264T (=DSM 44701T), isolated from a smear-ripened cheese.</title>
        <authorList>
            <consortium name="US DOE Joint Genome Institute (JGI-PGF)"/>
            <person name="Walter F."/>
            <person name="Albersmeier A."/>
            <person name="Kalinowski J."/>
            <person name="Ruckert C."/>
        </authorList>
    </citation>
    <scope>NUCLEOTIDE SEQUENCE</scope>
    <source>
        <strain evidence="15">CGMCC 1.15367</strain>
    </source>
</reference>
<keyword evidence="10" id="KW-0408">Iron</keyword>
<feature type="transmembrane region" description="Helical" evidence="13">
    <location>
        <begin position="93"/>
        <end position="112"/>
    </location>
</feature>
<dbReference type="SMART" id="SM00867">
    <property type="entry name" value="YceI"/>
    <property type="match status" value="1"/>
</dbReference>
<dbReference type="Gene3D" id="1.20.950.20">
    <property type="entry name" value="Transmembrane di-heme cytochromes, Chain C"/>
    <property type="match status" value="1"/>
</dbReference>
<reference evidence="15" key="2">
    <citation type="submission" date="2020-09" db="EMBL/GenBank/DDBJ databases">
        <authorList>
            <person name="Sun Q."/>
            <person name="Zhou Y."/>
        </authorList>
    </citation>
    <scope>NUCLEOTIDE SEQUENCE</scope>
    <source>
        <strain evidence="15">CGMCC 1.15367</strain>
    </source>
</reference>
<gene>
    <name evidence="15" type="ORF">GCM10011390_15530</name>
</gene>
<dbReference type="GO" id="GO:0046872">
    <property type="term" value="F:metal ion binding"/>
    <property type="evidence" value="ECO:0007669"/>
    <property type="project" value="UniProtKB-KW"/>
</dbReference>
<evidence type="ECO:0000256" key="4">
    <source>
        <dbReference type="ARBA" id="ARBA00022475"/>
    </source>
</evidence>
<dbReference type="GO" id="GO:0020037">
    <property type="term" value="F:heme binding"/>
    <property type="evidence" value="ECO:0007669"/>
    <property type="project" value="TreeGrafter"/>
</dbReference>
<evidence type="ECO:0000313" key="16">
    <source>
        <dbReference type="Proteomes" id="UP000644699"/>
    </source>
</evidence>
<keyword evidence="16" id="KW-1185">Reference proteome</keyword>
<protein>
    <submittedName>
        <fullName evidence="15">Cytochrome b561</fullName>
    </submittedName>
</protein>
<dbReference type="EMBL" id="BMIQ01000002">
    <property type="protein sequence ID" value="GGD97658.1"/>
    <property type="molecule type" value="Genomic_DNA"/>
</dbReference>
<feature type="transmembrane region" description="Helical" evidence="13">
    <location>
        <begin position="155"/>
        <end position="176"/>
    </location>
</feature>
<accession>A0A916ZHD4</accession>
<evidence type="ECO:0000256" key="13">
    <source>
        <dbReference type="SAM" id="Phobius"/>
    </source>
</evidence>
<evidence type="ECO:0000256" key="3">
    <source>
        <dbReference type="ARBA" id="ARBA00022448"/>
    </source>
</evidence>
<proteinExistence type="inferred from homology"/>
<dbReference type="PANTHER" id="PTHR30529">
    <property type="entry name" value="CYTOCHROME B561"/>
    <property type="match status" value="1"/>
</dbReference>
<dbReference type="Gene3D" id="2.40.128.110">
    <property type="entry name" value="Lipid/polyisoprenoid-binding, YceI-like"/>
    <property type="match status" value="1"/>
</dbReference>
<evidence type="ECO:0000259" key="14">
    <source>
        <dbReference type="SMART" id="SM00867"/>
    </source>
</evidence>
<dbReference type="GO" id="GO:0009055">
    <property type="term" value="F:electron transfer activity"/>
    <property type="evidence" value="ECO:0007669"/>
    <property type="project" value="InterPro"/>
</dbReference>
<evidence type="ECO:0000256" key="11">
    <source>
        <dbReference type="ARBA" id="ARBA00023136"/>
    </source>
</evidence>
<feature type="domain" description="Lipid/polyisoprenoid-binding YceI-like" evidence="14">
    <location>
        <begin position="242"/>
        <end position="401"/>
    </location>
</feature>
<feature type="transmembrane region" description="Helical" evidence="13">
    <location>
        <begin position="12"/>
        <end position="35"/>
    </location>
</feature>
<feature type="transmembrane region" description="Helical" evidence="13">
    <location>
        <begin position="55"/>
        <end position="73"/>
    </location>
</feature>
<dbReference type="RefSeq" id="WP_188907654.1">
    <property type="nucleotide sequence ID" value="NZ_BMIQ01000002.1"/>
</dbReference>
<dbReference type="GO" id="GO:0005886">
    <property type="term" value="C:plasma membrane"/>
    <property type="evidence" value="ECO:0007669"/>
    <property type="project" value="UniProtKB-SubCell"/>
</dbReference>
<dbReference type="InterPro" id="IPR036761">
    <property type="entry name" value="TTHA0802/YceI-like_sf"/>
</dbReference>
<dbReference type="InterPro" id="IPR052168">
    <property type="entry name" value="Cytochrome_b561_oxidase"/>
</dbReference>
<keyword evidence="4" id="KW-1003">Cell membrane</keyword>
<name>A0A916ZHD4_9HYPH</name>
<evidence type="ECO:0000256" key="10">
    <source>
        <dbReference type="ARBA" id="ARBA00023004"/>
    </source>
</evidence>
<keyword evidence="11 13" id="KW-0472">Membrane</keyword>
<dbReference type="InterPro" id="IPR007372">
    <property type="entry name" value="Lipid/polyisoprenoid-bd_YceI"/>
</dbReference>
<dbReference type="Pfam" id="PF01292">
    <property type="entry name" value="Ni_hydr_CYTB"/>
    <property type="match status" value="1"/>
</dbReference>
<dbReference type="PANTHER" id="PTHR30529:SF1">
    <property type="entry name" value="CYTOCHROME B561 HOMOLOG 2"/>
    <property type="match status" value="1"/>
</dbReference>
<evidence type="ECO:0000256" key="5">
    <source>
        <dbReference type="ARBA" id="ARBA00022617"/>
    </source>
</evidence>
<evidence type="ECO:0000256" key="9">
    <source>
        <dbReference type="ARBA" id="ARBA00022989"/>
    </source>
</evidence>
<organism evidence="15 16">
    <name type="scientific">Aureimonas endophytica</name>
    <dbReference type="NCBI Taxonomy" id="2027858"/>
    <lineage>
        <taxon>Bacteria</taxon>
        <taxon>Pseudomonadati</taxon>
        <taxon>Pseudomonadota</taxon>
        <taxon>Alphaproteobacteria</taxon>
        <taxon>Hyphomicrobiales</taxon>
        <taxon>Aurantimonadaceae</taxon>
        <taxon>Aureimonas</taxon>
    </lineage>
</organism>
<evidence type="ECO:0000313" key="15">
    <source>
        <dbReference type="EMBL" id="GGD97658.1"/>
    </source>
</evidence>
<dbReference type="SUPFAM" id="SSF101874">
    <property type="entry name" value="YceI-like"/>
    <property type="match status" value="1"/>
</dbReference>
<keyword evidence="9 13" id="KW-1133">Transmembrane helix</keyword>
<dbReference type="InterPro" id="IPR011577">
    <property type="entry name" value="Cyt_b561_bac/Ni-Hgenase"/>
</dbReference>
<sequence length="412" mass="42785">MIRTRDIRGYNAGAMLLHWTIALAILFQLVLGFAMMRLDILPDGLRFPLFQWHKTVGLLVLALTLARIAWRVFNPPPAHAPMSTVETGLAHLVHFLFYVLMLAVPLSGWLLVSVSPTAIPTLLAMSATLPWPHLPLPVGWVGEAPERYASLAHAWLAYSTAGLLVLHVAGAAKHSMIDRVPSFSRMLPAGHLHRQSTALVAIPLAVALVAVFLGGGVAIGQSEAHGPAGSGAGLAASAGPSGWAIDKAASTLRYEVEFSGKTVGGTIGAWNAAILFDPKNPAAGSAKVTVDAASIAIDDPFVASNVPGPDGFDVAAHPTVSLALDRFEAAGAGFVGHGTLTVKDKTVPVDVPFTFAEENGKAHVAGKAVLDRLALGLGTGNDGTAQWLGKDVTVILDLLASPAPAETASPAS</sequence>
<dbReference type="Proteomes" id="UP000644699">
    <property type="component" value="Unassembled WGS sequence"/>
</dbReference>
<evidence type="ECO:0000256" key="6">
    <source>
        <dbReference type="ARBA" id="ARBA00022692"/>
    </source>
</evidence>
<dbReference type="AlphaFoldDB" id="A0A916ZHD4"/>
<comment type="cofactor">
    <cofactor evidence="1">
        <name>heme b</name>
        <dbReference type="ChEBI" id="CHEBI:60344"/>
    </cofactor>
</comment>
<dbReference type="InterPro" id="IPR016174">
    <property type="entry name" value="Di-haem_cyt_TM"/>
</dbReference>
<evidence type="ECO:0000256" key="7">
    <source>
        <dbReference type="ARBA" id="ARBA00022723"/>
    </source>
</evidence>
<feature type="transmembrane region" description="Helical" evidence="13">
    <location>
        <begin position="197"/>
        <end position="219"/>
    </location>
</feature>
<comment type="similarity">
    <text evidence="12">Belongs to the cytochrome b561 family.</text>
</comment>
<keyword evidence="3" id="KW-0813">Transport</keyword>